<dbReference type="InterPro" id="IPR008996">
    <property type="entry name" value="IL1/FGF"/>
</dbReference>
<dbReference type="Gene3D" id="2.80.10.50">
    <property type="match status" value="1"/>
</dbReference>
<evidence type="ECO:0000256" key="1">
    <source>
        <dbReference type="ARBA" id="ARBA00007936"/>
    </source>
</evidence>
<comment type="similarity">
    <text evidence="1 2">Belongs to the heparin-binding growth factors family.</text>
</comment>
<dbReference type="GO" id="GO:0008083">
    <property type="term" value="F:growth factor activity"/>
    <property type="evidence" value="ECO:0007669"/>
    <property type="project" value="InterPro"/>
</dbReference>
<feature type="compositionally biased region" description="Acidic residues" evidence="3">
    <location>
        <begin position="42"/>
        <end position="54"/>
    </location>
</feature>
<protein>
    <recommendedName>
        <fullName evidence="2">Fibroblast growth factor</fullName>
        <shortName evidence="2">FGF</shortName>
    </recommendedName>
</protein>
<dbReference type="PANTHER" id="PTHR11486">
    <property type="entry name" value="FIBROBLAST GROWTH FACTOR"/>
    <property type="match status" value="1"/>
</dbReference>
<accession>A0AAD9UVU6</accession>
<keyword evidence="2" id="KW-0732">Signal</keyword>
<reference evidence="4" key="1">
    <citation type="journal article" date="2023" name="G3 (Bethesda)">
        <title>Whole genome assembly and annotation of the endangered Caribbean coral Acropora cervicornis.</title>
        <authorList>
            <person name="Selwyn J.D."/>
            <person name="Vollmer S.V."/>
        </authorList>
    </citation>
    <scope>NUCLEOTIDE SEQUENCE</scope>
    <source>
        <strain evidence="4">K2</strain>
    </source>
</reference>
<dbReference type="Pfam" id="PF00167">
    <property type="entry name" value="FGF"/>
    <property type="match status" value="1"/>
</dbReference>
<dbReference type="CDD" id="cd00058">
    <property type="entry name" value="beta-trefoil_FGF"/>
    <property type="match status" value="1"/>
</dbReference>
<dbReference type="SMART" id="SM00442">
    <property type="entry name" value="FGF"/>
    <property type="match status" value="1"/>
</dbReference>
<evidence type="ECO:0000256" key="2">
    <source>
        <dbReference type="RuleBase" id="RU049442"/>
    </source>
</evidence>
<evidence type="ECO:0000256" key="3">
    <source>
        <dbReference type="SAM" id="MobiDB-lite"/>
    </source>
</evidence>
<dbReference type="SUPFAM" id="SSF50353">
    <property type="entry name" value="Cytokine"/>
    <property type="match status" value="1"/>
</dbReference>
<dbReference type="EMBL" id="JARQWQ010000097">
    <property type="protein sequence ID" value="KAK2551465.1"/>
    <property type="molecule type" value="Genomic_DNA"/>
</dbReference>
<dbReference type="PRINTS" id="PR00262">
    <property type="entry name" value="IL1HBGF"/>
</dbReference>
<feature type="compositionally biased region" description="Polar residues" evidence="3">
    <location>
        <begin position="29"/>
        <end position="41"/>
    </location>
</feature>
<dbReference type="AlphaFoldDB" id="A0AAD9UVU6"/>
<evidence type="ECO:0000313" key="5">
    <source>
        <dbReference type="Proteomes" id="UP001249851"/>
    </source>
</evidence>
<feature type="chain" id="PRO_5041766252" description="Fibroblast growth factor" evidence="2">
    <location>
        <begin position="25"/>
        <end position="202"/>
    </location>
</feature>
<feature type="signal peptide" evidence="2">
    <location>
        <begin position="1"/>
        <end position="24"/>
    </location>
</feature>
<name>A0AAD9UVU6_ACRCE</name>
<dbReference type="InterPro" id="IPR002209">
    <property type="entry name" value="Fibroblast_GF_fam"/>
</dbReference>
<reference evidence="4" key="2">
    <citation type="journal article" date="2023" name="Science">
        <title>Genomic signatures of disease resistance in endangered staghorn corals.</title>
        <authorList>
            <person name="Vollmer S.V."/>
            <person name="Selwyn J.D."/>
            <person name="Despard B.A."/>
            <person name="Roesel C.L."/>
        </authorList>
    </citation>
    <scope>NUCLEOTIDE SEQUENCE</scope>
    <source>
        <strain evidence="4">K2</strain>
    </source>
</reference>
<gene>
    <name evidence="4" type="ORF">P5673_027650</name>
</gene>
<keyword evidence="5" id="KW-1185">Reference proteome</keyword>
<feature type="region of interest" description="Disordered" evidence="3">
    <location>
        <begin position="29"/>
        <end position="60"/>
    </location>
</feature>
<organism evidence="4 5">
    <name type="scientific">Acropora cervicornis</name>
    <name type="common">Staghorn coral</name>
    <dbReference type="NCBI Taxonomy" id="6130"/>
    <lineage>
        <taxon>Eukaryota</taxon>
        <taxon>Metazoa</taxon>
        <taxon>Cnidaria</taxon>
        <taxon>Anthozoa</taxon>
        <taxon>Hexacorallia</taxon>
        <taxon>Scleractinia</taxon>
        <taxon>Astrocoeniina</taxon>
        <taxon>Acroporidae</taxon>
        <taxon>Acropora</taxon>
    </lineage>
</organism>
<proteinExistence type="inferred from homology"/>
<dbReference type="Proteomes" id="UP001249851">
    <property type="component" value="Unassembled WGS sequence"/>
</dbReference>
<dbReference type="PRINTS" id="PR00263">
    <property type="entry name" value="HBGFFGF"/>
</dbReference>
<dbReference type="InterPro" id="IPR056378">
    <property type="entry name" value="Let-756-like_FGF"/>
</dbReference>
<evidence type="ECO:0000313" key="4">
    <source>
        <dbReference type="EMBL" id="KAK2551465.1"/>
    </source>
</evidence>
<comment type="caution">
    <text evidence="4">The sequence shown here is derived from an EMBL/GenBank/DDBJ whole genome shotgun (WGS) entry which is preliminary data.</text>
</comment>
<sequence>MYKVVLTNGLWWLLLSIIVTITICESVPEGSQRQRPGSGSDQDSEVEETNDTEQEIYRRLTDPHVDKSSYKKVGAYLRTGKLFNRNGYVLRINADGTVDGTTERNSPFARLEFHSVGTGLLMMLGIASQRYLSISDKGRLQGVVEPSRNTVFREVHETNWYHSYFSYEHSRWLIGIKKNGRAKRGQLTRIGQKSTQFLITYD</sequence>